<dbReference type="InterPro" id="IPR001031">
    <property type="entry name" value="Thioesterase"/>
</dbReference>
<dbReference type="AlphaFoldDB" id="A0A918ZF68"/>
<name>A0A918ZF68_9ACTN</name>
<accession>A0A918ZF68</accession>
<organism evidence="4 5">
    <name type="scientific">Streptomyces capitiformicae</name>
    <dbReference type="NCBI Taxonomy" id="2014920"/>
    <lineage>
        <taxon>Bacteria</taxon>
        <taxon>Bacillati</taxon>
        <taxon>Actinomycetota</taxon>
        <taxon>Actinomycetes</taxon>
        <taxon>Kitasatosporales</taxon>
        <taxon>Streptomycetaceae</taxon>
        <taxon>Streptomyces</taxon>
    </lineage>
</organism>
<dbReference type="Proteomes" id="UP000603227">
    <property type="component" value="Unassembled WGS sequence"/>
</dbReference>
<dbReference type="GO" id="GO:0008610">
    <property type="term" value="P:lipid biosynthetic process"/>
    <property type="evidence" value="ECO:0007669"/>
    <property type="project" value="TreeGrafter"/>
</dbReference>
<reference evidence="4" key="2">
    <citation type="submission" date="2020-09" db="EMBL/GenBank/DDBJ databases">
        <authorList>
            <person name="Sun Q."/>
            <person name="Zhou Y."/>
        </authorList>
    </citation>
    <scope>NUCLEOTIDE SEQUENCE</scope>
    <source>
        <strain evidence="4">CGMCC 4.7403</strain>
    </source>
</reference>
<dbReference type="InterPro" id="IPR020802">
    <property type="entry name" value="TesA-like"/>
</dbReference>
<dbReference type="EMBL" id="BNAT01000032">
    <property type="protein sequence ID" value="GHE48250.1"/>
    <property type="molecule type" value="Genomic_DNA"/>
</dbReference>
<dbReference type="InterPro" id="IPR029058">
    <property type="entry name" value="AB_hydrolase_fold"/>
</dbReference>
<evidence type="ECO:0000256" key="2">
    <source>
        <dbReference type="ARBA" id="ARBA00022801"/>
    </source>
</evidence>
<dbReference type="InterPro" id="IPR012223">
    <property type="entry name" value="TEII"/>
</dbReference>
<dbReference type="PANTHER" id="PTHR11487">
    <property type="entry name" value="THIOESTERASE"/>
    <property type="match status" value="1"/>
</dbReference>
<keyword evidence="2 4" id="KW-0378">Hydrolase</keyword>
<dbReference type="PANTHER" id="PTHR11487:SF0">
    <property type="entry name" value="S-ACYL FATTY ACID SYNTHASE THIOESTERASE, MEDIUM CHAIN"/>
    <property type="match status" value="1"/>
</dbReference>
<comment type="caution">
    <text evidence="4">The sequence shown here is derived from an EMBL/GenBank/DDBJ whole genome shotgun (WGS) entry which is preliminary data.</text>
</comment>
<protein>
    <submittedName>
        <fullName evidence="4">Oleoyl-ACP hydrolase</fullName>
    </submittedName>
</protein>
<evidence type="ECO:0000313" key="4">
    <source>
        <dbReference type="EMBL" id="GHE48250.1"/>
    </source>
</evidence>
<dbReference type="Gene3D" id="3.40.50.1820">
    <property type="entry name" value="alpha/beta hydrolase"/>
    <property type="match status" value="1"/>
</dbReference>
<sequence length="262" mass="29169">MVRYQKAVSMAVNPVKGDLWLRSYNPAPGSEVRMVCFPHAGGSAPFYFPMAKAFPSSVEILAVQYPGRQERRAESLVGDIDRLADALFEVLRPLTDKPLALFGHSMGAVVAFEVAQRLENLAETVPVALFASGRRAPSRHRDERVHTLDDRGLIADLRELNGTDSALLGDDDLLELILPSVRNDYRAVETYRWRPAPKLNCPITVFTGDGDPRVSADEASAWEQHTTGEFALRTYHGGHFFLTDHQEDINAAVLDRILTSRR</sequence>
<keyword evidence="5" id="KW-1185">Reference proteome</keyword>
<evidence type="ECO:0000256" key="1">
    <source>
        <dbReference type="ARBA" id="ARBA00007169"/>
    </source>
</evidence>
<comment type="similarity">
    <text evidence="1">Belongs to the thioesterase family.</text>
</comment>
<evidence type="ECO:0000259" key="3">
    <source>
        <dbReference type="SMART" id="SM00824"/>
    </source>
</evidence>
<dbReference type="SMART" id="SM00824">
    <property type="entry name" value="PKS_TE"/>
    <property type="match status" value="1"/>
</dbReference>
<dbReference type="Pfam" id="PF00975">
    <property type="entry name" value="Thioesterase"/>
    <property type="match status" value="1"/>
</dbReference>
<reference evidence="4" key="1">
    <citation type="journal article" date="2014" name="Int. J. Syst. Evol. Microbiol.">
        <title>Complete genome sequence of Corynebacterium casei LMG S-19264T (=DSM 44701T), isolated from a smear-ripened cheese.</title>
        <authorList>
            <consortium name="US DOE Joint Genome Institute (JGI-PGF)"/>
            <person name="Walter F."/>
            <person name="Albersmeier A."/>
            <person name="Kalinowski J."/>
            <person name="Ruckert C."/>
        </authorList>
    </citation>
    <scope>NUCLEOTIDE SEQUENCE</scope>
    <source>
        <strain evidence="4">CGMCC 4.7403</strain>
    </source>
</reference>
<evidence type="ECO:0000313" key="5">
    <source>
        <dbReference type="Proteomes" id="UP000603227"/>
    </source>
</evidence>
<feature type="domain" description="Thioesterase TesA-like" evidence="3">
    <location>
        <begin position="35"/>
        <end position="257"/>
    </location>
</feature>
<proteinExistence type="inferred from homology"/>
<dbReference type="GO" id="GO:0016787">
    <property type="term" value="F:hydrolase activity"/>
    <property type="evidence" value="ECO:0007669"/>
    <property type="project" value="UniProtKB-KW"/>
</dbReference>
<gene>
    <name evidence="4" type="primary">rifR</name>
    <name evidence="4" type="ORF">GCM10017771_69330</name>
</gene>
<dbReference type="SUPFAM" id="SSF53474">
    <property type="entry name" value="alpha/beta-Hydrolases"/>
    <property type="match status" value="1"/>
</dbReference>